<evidence type="ECO:0000313" key="11">
    <source>
        <dbReference type="EMBL" id="GAQ81895.1"/>
    </source>
</evidence>
<dbReference type="Gene3D" id="3.40.50.300">
    <property type="entry name" value="P-loop containing nucleotide triphosphate hydrolases"/>
    <property type="match status" value="2"/>
</dbReference>
<dbReference type="GO" id="GO:0006281">
    <property type="term" value="P:DNA repair"/>
    <property type="evidence" value="ECO:0000318"/>
    <property type="project" value="GO_Central"/>
</dbReference>
<feature type="compositionally biased region" description="Acidic residues" evidence="8">
    <location>
        <begin position="244"/>
        <end position="256"/>
    </location>
</feature>
<evidence type="ECO:0000256" key="1">
    <source>
        <dbReference type="ARBA" id="ARBA00022741"/>
    </source>
</evidence>
<keyword evidence="1" id="KW-0547">Nucleotide-binding</keyword>
<dbReference type="SMART" id="SM00490">
    <property type="entry name" value="HELICc"/>
    <property type="match status" value="1"/>
</dbReference>
<dbReference type="InterPro" id="IPR037235">
    <property type="entry name" value="TRCF-like_C_D7"/>
</dbReference>
<reference evidence="11 12" key="1">
    <citation type="journal article" date="2014" name="Nat. Commun.">
        <title>Klebsormidium flaccidum genome reveals primary factors for plant terrestrial adaptation.</title>
        <authorList>
            <person name="Hori K."/>
            <person name="Maruyama F."/>
            <person name="Fujisawa T."/>
            <person name="Togashi T."/>
            <person name="Yamamoto N."/>
            <person name="Seo M."/>
            <person name="Sato S."/>
            <person name="Yamada T."/>
            <person name="Mori H."/>
            <person name="Tajima N."/>
            <person name="Moriyama T."/>
            <person name="Ikeuchi M."/>
            <person name="Watanabe M."/>
            <person name="Wada H."/>
            <person name="Kobayashi K."/>
            <person name="Saito M."/>
            <person name="Masuda T."/>
            <person name="Sasaki-Sekimoto Y."/>
            <person name="Mashiguchi K."/>
            <person name="Awai K."/>
            <person name="Shimojima M."/>
            <person name="Masuda S."/>
            <person name="Iwai M."/>
            <person name="Nobusawa T."/>
            <person name="Narise T."/>
            <person name="Kondo S."/>
            <person name="Saito H."/>
            <person name="Sato R."/>
            <person name="Murakawa M."/>
            <person name="Ihara Y."/>
            <person name="Oshima-Yamada Y."/>
            <person name="Ohtaka K."/>
            <person name="Satoh M."/>
            <person name="Sonobe K."/>
            <person name="Ishii M."/>
            <person name="Ohtani R."/>
            <person name="Kanamori-Sato M."/>
            <person name="Honoki R."/>
            <person name="Miyazaki D."/>
            <person name="Mochizuki H."/>
            <person name="Umetsu J."/>
            <person name="Higashi K."/>
            <person name="Shibata D."/>
            <person name="Kamiya Y."/>
            <person name="Sato N."/>
            <person name="Nakamura Y."/>
            <person name="Tabata S."/>
            <person name="Ida S."/>
            <person name="Kurokawa K."/>
            <person name="Ohta H."/>
        </authorList>
    </citation>
    <scope>NUCLEOTIDE SEQUENCE [LARGE SCALE GENOMIC DNA]</scope>
    <source>
        <strain evidence="11 12">NIES-2285</strain>
    </source>
</reference>
<dbReference type="Proteomes" id="UP000054558">
    <property type="component" value="Unassembled WGS sequence"/>
</dbReference>
<dbReference type="Pfam" id="PF00270">
    <property type="entry name" value="DEAD"/>
    <property type="match status" value="1"/>
</dbReference>
<dbReference type="InterPro" id="IPR011545">
    <property type="entry name" value="DEAD/DEAH_box_helicase_dom"/>
</dbReference>
<feature type="domain" description="Helicase ATP-binding" evidence="9">
    <location>
        <begin position="477"/>
        <end position="639"/>
    </location>
</feature>
<evidence type="ECO:0000259" key="10">
    <source>
        <dbReference type="PROSITE" id="PS51194"/>
    </source>
</evidence>
<dbReference type="CDD" id="cd17991">
    <property type="entry name" value="DEXHc_TRCF"/>
    <property type="match status" value="1"/>
</dbReference>
<dbReference type="Pfam" id="PF02559">
    <property type="entry name" value="CarD_TRCF_RID"/>
    <property type="match status" value="1"/>
</dbReference>
<dbReference type="InterPro" id="IPR003711">
    <property type="entry name" value="CarD-like/TRCF_RID"/>
</dbReference>
<dbReference type="OrthoDB" id="416741at2759"/>
<evidence type="ECO:0000256" key="4">
    <source>
        <dbReference type="ARBA" id="ARBA00022806"/>
    </source>
</evidence>
<evidence type="ECO:0000256" key="8">
    <source>
        <dbReference type="SAM" id="MobiDB-lite"/>
    </source>
</evidence>
<evidence type="ECO:0000256" key="3">
    <source>
        <dbReference type="ARBA" id="ARBA00022801"/>
    </source>
</evidence>
<dbReference type="SUPFAM" id="SSF52540">
    <property type="entry name" value="P-loop containing nucleoside triphosphate hydrolases"/>
    <property type="match status" value="2"/>
</dbReference>
<feature type="compositionally biased region" description="Basic residues" evidence="8">
    <location>
        <begin position="133"/>
        <end position="142"/>
    </location>
</feature>
<dbReference type="Pfam" id="PF00271">
    <property type="entry name" value="Helicase_C"/>
    <property type="match status" value="1"/>
</dbReference>
<dbReference type="SMART" id="SM00487">
    <property type="entry name" value="DEXDc"/>
    <property type="match status" value="1"/>
</dbReference>
<evidence type="ECO:0000256" key="6">
    <source>
        <dbReference type="ARBA" id="ARBA00023125"/>
    </source>
</evidence>
<keyword evidence="7" id="KW-0234">DNA repair</keyword>
<feature type="compositionally biased region" description="Gly residues" evidence="8">
    <location>
        <begin position="13"/>
        <end position="32"/>
    </location>
</feature>
<feature type="region of interest" description="Disordered" evidence="8">
    <location>
        <begin position="1"/>
        <end position="96"/>
    </location>
</feature>
<dbReference type="AlphaFoldDB" id="A0A1Y1HTE4"/>
<dbReference type="SUPFAM" id="SSF141259">
    <property type="entry name" value="CarD-like"/>
    <property type="match status" value="1"/>
</dbReference>
<dbReference type="InterPro" id="IPR036101">
    <property type="entry name" value="CarD-like/TRCF_RID_sf"/>
</dbReference>
<dbReference type="InterPro" id="IPR027417">
    <property type="entry name" value="P-loop_NTPase"/>
</dbReference>
<keyword evidence="4 11" id="KW-0347">Helicase</keyword>
<proteinExistence type="predicted"/>
<keyword evidence="3" id="KW-0378">Hydrolase</keyword>
<dbReference type="SMART" id="SM00982">
    <property type="entry name" value="TRCF"/>
    <property type="match status" value="1"/>
</dbReference>
<dbReference type="InterPro" id="IPR014001">
    <property type="entry name" value="Helicase_ATP-bd"/>
</dbReference>
<evidence type="ECO:0000256" key="2">
    <source>
        <dbReference type="ARBA" id="ARBA00022763"/>
    </source>
</evidence>
<dbReference type="SUPFAM" id="SSF143517">
    <property type="entry name" value="TRCF domain-like"/>
    <property type="match status" value="1"/>
</dbReference>
<dbReference type="OMA" id="QVYYIYN"/>
<dbReference type="GO" id="GO:0005524">
    <property type="term" value="F:ATP binding"/>
    <property type="evidence" value="ECO:0007669"/>
    <property type="project" value="UniProtKB-KW"/>
</dbReference>
<dbReference type="GO" id="GO:0003677">
    <property type="term" value="F:DNA binding"/>
    <property type="evidence" value="ECO:0007669"/>
    <property type="project" value="UniProtKB-KW"/>
</dbReference>
<keyword evidence="2" id="KW-0227">DNA damage</keyword>
<feature type="domain" description="Helicase C-terminal" evidence="10">
    <location>
        <begin position="655"/>
        <end position="824"/>
    </location>
</feature>
<dbReference type="EMBL" id="DF237043">
    <property type="protein sequence ID" value="GAQ81895.1"/>
    <property type="molecule type" value="Genomic_DNA"/>
</dbReference>
<dbReference type="Pfam" id="PF03461">
    <property type="entry name" value="TRCF"/>
    <property type="match status" value="1"/>
</dbReference>
<protein>
    <submittedName>
        <fullName evidence="11">Helicase</fullName>
    </submittedName>
</protein>
<feature type="region of interest" description="Disordered" evidence="8">
    <location>
        <begin position="123"/>
        <end position="302"/>
    </location>
</feature>
<feature type="compositionally biased region" description="Pro residues" evidence="8">
    <location>
        <begin position="274"/>
        <end position="283"/>
    </location>
</feature>
<dbReference type="InterPro" id="IPR001650">
    <property type="entry name" value="Helicase_C-like"/>
</dbReference>
<sequence length="1037" mass="113828">MREEVKGATSGLHGSGSANGGGFEGAIEGGVNGVDVNGAPKRRRRATTAGNESTAKRSVVRRKRTSKLVEDAKPGDQPADASGELGASDSDSEALAAVGTANGAGANGAKGVGADVNRVSVNGAIATESGVNGRKRAVRRRKAVETDSEDESEAFVRGGKQSELDGEVEGLKTGVNGQRKPVRRRRRPVKEAVSSDAETDGLRSSGEESDGFSDILLDDSSQNGHEKVEMLSSTSAREGIYDEIGGDSEEDSDPPETEVGYGLPPSRSANAPVPSKPLLPPPKPTRKAPEPRSRTPKSPASFVKEKLRQGLAVVSGNAGADGEIDNSIDPHRLVRGELVVHKRVGIGRFRELRTEKVEGRAQPVLFVYLEYADGLAKLPAHQAHRLLYRYRSPGLEGKEPGLSKLKDRRAWERRKSKGRAHIQKMVINILKLYRLRAAVSRSPYPPDGEAQARFESTFSYEPTEHQQQAFDAVRDDMCNRRVPMDRIVCGDVGFGKTEVALRAVFRAANAGRQVAVLAPTTVLAKQHYDVIRERFKDFPEITVTMLSRLAGEKEKRAGLEGIANGEVDVAVGTHALLGESVRFKDLGLLVVDEEQRFGVRQKEKMKNMKTEIDVLTLSATPIPRTLEQATRGLKDLSLITTPPPSRRPIKTHLQQFDEKLVEWAIEQELERGGQVYYIVPRIHGGKTVYSQSIMDVQEELKRKMPDVTVDMAHGQMSGPELERAMRAFRAGQTQILLCTSIVESGLDIPNCNTIIITEVEKFGLAQIYQLRGRVGRSNVEAHAYLLYSVGNREELSPPAELRLQALEECVDLGAGVHVAQRDLTIRGTGEVFGEKQSGKLSTEIGADLFNEMLFDSLYRAQTETLPKVHFDDVKVDFVVDTLVPHDYIDCTEGRDQFLKDMEKAARGGVESANDFYLEMEERLGPPPPGAKRRLQMLVMKRLAADLGITRIRTRPKFILFETSMSIGAFQMLFDAIDEEKAVDIKNNLIYKEGSAGFLLKSLLGLPPEKEAQDAFECLMEMSKGLDSFMNLDRSADS</sequence>
<dbReference type="Gene3D" id="2.40.10.170">
    <property type="match status" value="1"/>
</dbReference>
<dbReference type="InterPro" id="IPR047112">
    <property type="entry name" value="RecG/Mfd"/>
</dbReference>
<accession>A0A1Y1HTE4</accession>
<keyword evidence="6" id="KW-0238">DNA-binding</keyword>
<dbReference type="GO" id="GO:0003678">
    <property type="term" value="F:DNA helicase activity"/>
    <property type="evidence" value="ECO:0000318"/>
    <property type="project" value="GO_Central"/>
</dbReference>
<evidence type="ECO:0000259" key="9">
    <source>
        <dbReference type="PROSITE" id="PS51192"/>
    </source>
</evidence>
<dbReference type="STRING" id="105231.A0A1Y1HTE4"/>
<dbReference type="PANTHER" id="PTHR47964">
    <property type="entry name" value="ATP-DEPENDENT DNA HELICASE HOMOLOG RECG, CHLOROPLASTIC"/>
    <property type="match status" value="1"/>
</dbReference>
<organism evidence="11 12">
    <name type="scientific">Klebsormidium nitens</name>
    <name type="common">Green alga</name>
    <name type="synonym">Ulothrix nitens</name>
    <dbReference type="NCBI Taxonomy" id="105231"/>
    <lineage>
        <taxon>Eukaryota</taxon>
        <taxon>Viridiplantae</taxon>
        <taxon>Streptophyta</taxon>
        <taxon>Klebsormidiophyceae</taxon>
        <taxon>Klebsormidiales</taxon>
        <taxon>Klebsormidiaceae</taxon>
        <taxon>Klebsormidium</taxon>
    </lineage>
</organism>
<dbReference type="SMART" id="SM01058">
    <property type="entry name" value="CarD_TRCF"/>
    <property type="match status" value="1"/>
</dbReference>
<keyword evidence="12" id="KW-1185">Reference proteome</keyword>
<gene>
    <name evidence="11" type="ORF">KFL_000940050</name>
</gene>
<dbReference type="PANTHER" id="PTHR47964:SF1">
    <property type="entry name" value="ATP-DEPENDENT DNA HELICASE HOMOLOG RECG, CHLOROPLASTIC"/>
    <property type="match status" value="1"/>
</dbReference>
<evidence type="ECO:0000256" key="5">
    <source>
        <dbReference type="ARBA" id="ARBA00022840"/>
    </source>
</evidence>
<dbReference type="PROSITE" id="PS51194">
    <property type="entry name" value="HELICASE_CTER"/>
    <property type="match status" value="1"/>
</dbReference>
<dbReference type="GO" id="GO:0016787">
    <property type="term" value="F:hydrolase activity"/>
    <property type="evidence" value="ECO:0007669"/>
    <property type="project" value="UniProtKB-KW"/>
</dbReference>
<evidence type="ECO:0000313" key="12">
    <source>
        <dbReference type="Proteomes" id="UP000054558"/>
    </source>
</evidence>
<evidence type="ECO:0000256" key="7">
    <source>
        <dbReference type="ARBA" id="ARBA00023204"/>
    </source>
</evidence>
<dbReference type="InterPro" id="IPR005118">
    <property type="entry name" value="TRCF_C"/>
</dbReference>
<name>A0A1Y1HTE4_KLENI</name>
<dbReference type="PROSITE" id="PS51192">
    <property type="entry name" value="HELICASE_ATP_BIND_1"/>
    <property type="match status" value="1"/>
</dbReference>
<dbReference type="Gene3D" id="3.90.1150.50">
    <property type="entry name" value="Transcription-repair-coupling factor, D7 domain"/>
    <property type="match status" value="1"/>
</dbReference>
<keyword evidence="5" id="KW-0067">ATP-binding</keyword>